<accession>A0ABQ5I2U0</accession>
<evidence type="ECO:0000313" key="2">
    <source>
        <dbReference type="EMBL" id="GJT94031.1"/>
    </source>
</evidence>
<gene>
    <name evidence="2" type="ORF">Tco_1082876</name>
</gene>
<keyword evidence="3" id="KW-1185">Reference proteome</keyword>
<proteinExistence type="predicted"/>
<name>A0ABQ5I2U0_9ASTR</name>
<feature type="region of interest" description="Disordered" evidence="1">
    <location>
        <begin position="208"/>
        <end position="231"/>
    </location>
</feature>
<evidence type="ECO:0000256" key="1">
    <source>
        <dbReference type="SAM" id="MobiDB-lite"/>
    </source>
</evidence>
<evidence type="ECO:0000313" key="3">
    <source>
        <dbReference type="Proteomes" id="UP001151760"/>
    </source>
</evidence>
<comment type="caution">
    <text evidence="2">The sequence shown here is derived from an EMBL/GenBank/DDBJ whole genome shotgun (WGS) entry which is preliminary data.</text>
</comment>
<sequence>MSPGIGWSDMFTLHIRVQDEQYRCPKVCVDFSIVLLQLFDVSTDESICYVVLRCPMDESIWISFQLDVQAVSTPPRYLQAASSPPAISLGTSRNGRVSNVNSTCLKLHAILWELKEMQNIARLVFTFAKVQAPPCEEIIVEQDQLTDLTTYVEGVVLGVTPDRWYWTLDGSGEFSVASARKVIDDNRFPEGWKIPEFPWGSLISVGGEDGDLKRFPDGDEGEDEDESKKRE</sequence>
<reference evidence="2" key="1">
    <citation type="journal article" date="2022" name="Int. J. Mol. Sci.">
        <title>Draft Genome of Tanacetum Coccineum: Genomic Comparison of Closely Related Tanacetum-Family Plants.</title>
        <authorList>
            <person name="Yamashiro T."/>
            <person name="Shiraishi A."/>
            <person name="Nakayama K."/>
            <person name="Satake H."/>
        </authorList>
    </citation>
    <scope>NUCLEOTIDE SEQUENCE</scope>
</reference>
<dbReference type="Proteomes" id="UP001151760">
    <property type="component" value="Unassembled WGS sequence"/>
</dbReference>
<reference evidence="2" key="2">
    <citation type="submission" date="2022-01" db="EMBL/GenBank/DDBJ databases">
        <authorList>
            <person name="Yamashiro T."/>
            <person name="Shiraishi A."/>
            <person name="Satake H."/>
            <person name="Nakayama K."/>
        </authorList>
    </citation>
    <scope>NUCLEOTIDE SEQUENCE</scope>
</reference>
<organism evidence="2 3">
    <name type="scientific">Tanacetum coccineum</name>
    <dbReference type="NCBI Taxonomy" id="301880"/>
    <lineage>
        <taxon>Eukaryota</taxon>
        <taxon>Viridiplantae</taxon>
        <taxon>Streptophyta</taxon>
        <taxon>Embryophyta</taxon>
        <taxon>Tracheophyta</taxon>
        <taxon>Spermatophyta</taxon>
        <taxon>Magnoliopsida</taxon>
        <taxon>eudicotyledons</taxon>
        <taxon>Gunneridae</taxon>
        <taxon>Pentapetalae</taxon>
        <taxon>asterids</taxon>
        <taxon>campanulids</taxon>
        <taxon>Asterales</taxon>
        <taxon>Asteraceae</taxon>
        <taxon>Asteroideae</taxon>
        <taxon>Anthemideae</taxon>
        <taxon>Anthemidinae</taxon>
        <taxon>Tanacetum</taxon>
    </lineage>
</organism>
<protein>
    <submittedName>
        <fullName evidence="2">Uncharacterized protein</fullName>
    </submittedName>
</protein>
<dbReference type="EMBL" id="BQNB010020258">
    <property type="protein sequence ID" value="GJT94031.1"/>
    <property type="molecule type" value="Genomic_DNA"/>
</dbReference>